<evidence type="ECO:0000256" key="1">
    <source>
        <dbReference type="SAM" id="MobiDB-lite"/>
    </source>
</evidence>
<reference evidence="3 4" key="1">
    <citation type="submission" date="2022-04" db="EMBL/GenBank/DDBJ databases">
        <title>Roseobacter sp. WL0113 is a bacterium isolated from neritic sediment.</title>
        <authorList>
            <person name="Wang L."/>
            <person name="He W."/>
            <person name="Zhang D.-F."/>
        </authorList>
    </citation>
    <scope>NUCLEOTIDE SEQUENCE [LARGE SCALE GENOMIC DNA]</scope>
    <source>
        <strain evidence="3 4">WL0113</strain>
    </source>
</reference>
<feature type="region of interest" description="Disordered" evidence="1">
    <location>
        <begin position="1"/>
        <end position="22"/>
    </location>
</feature>
<dbReference type="SUPFAM" id="SSF55144">
    <property type="entry name" value="LigT-like"/>
    <property type="match status" value="1"/>
</dbReference>
<evidence type="ECO:0000313" key="4">
    <source>
        <dbReference type="Proteomes" id="UP001208690"/>
    </source>
</evidence>
<organism evidence="3 4">
    <name type="scientific">Roseobacter sinensis</name>
    <dbReference type="NCBI Taxonomy" id="2931391"/>
    <lineage>
        <taxon>Bacteria</taxon>
        <taxon>Pseudomonadati</taxon>
        <taxon>Pseudomonadota</taxon>
        <taxon>Alphaproteobacteria</taxon>
        <taxon>Rhodobacterales</taxon>
        <taxon>Roseobacteraceae</taxon>
        <taxon>Roseobacter</taxon>
    </lineage>
</organism>
<evidence type="ECO:0000259" key="2">
    <source>
        <dbReference type="Pfam" id="PF08975"/>
    </source>
</evidence>
<dbReference type="Pfam" id="PF08975">
    <property type="entry name" value="2H-phosphodiest"/>
    <property type="match status" value="1"/>
</dbReference>
<dbReference type="Gene3D" id="3.90.1140.10">
    <property type="entry name" value="Cyclic phosphodiesterase"/>
    <property type="match status" value="1"/>
</dbReference>
<protein>
    <submittedName>
        <fullName evidence="3">DUF1868 domain-containing protein</fullName>
    </submittedName>
</protein>
<evidence type="ECO:0000313" key="3">
    <source>
        <dbReference type="EMBL" id="MCV3271087.1"/>
    </source>
</evidence>
<accession>A0ABT3BBY0</accession>
<sequence length="237" mass="26235">MASDDIAQYAASNNPAPPARLGQRYDETRFLPEPGNTVVCHLDTETPAHQAVLDARTRLRALPGAERFLYTPVSSLHMTVFEGVIDTRRTADAWPAGIDRDASVADVTETLRKRLEDFSGPPDFSVRAIGLLPTGLVLAGATAEDERVMRDWREALVQPFGYRHDDHDAYGFHMTFAYPTTWLPDELLPLWRAECAAILADLTAAAPRLPLRPPAFCTFEDMTAFPEVLELRRGSAG</sequence>
<name>A0ABT3BBY0_9RHOB</name>
<comment type="caution">
    <text evidence="3">The sequence shown here is derived from an EMBL/GenBank/DDBJ whole genome shotgun (WGS) entry which is preliminary data.</text>
</comment>
<dbReference type="EMBL" id="JALIEB010000003">
    <property type="protein sequence ID" value="MCV3271087.1"/>
    <property type="molecule type" value="Genomic_DNA"/>
</dbReference>
<proteinExistence type="predicted"/>
<dbReference type="InterPro" id="IPR015069">
    <property type="entry name" value="2H-PEstase_DUF1868"/>
</dbReference>
<gene>
    <name evidence="3" type="ORF">MUB52_06580</name>
</gene>
<dbReference type="InterPro" id="IPR009097">
    <property type="entry name" value="Cyclic_Pdiesterase"/>
</dbReference>
<dbReference type="Proteomes" id="UP001208690">
    <property type="component" value="Unassembled WGS sequence"/>
</dbReference>
<keyword evidence="4" id="KW-1185">Reference proteome</keyword>
<dbReference type="RefSeq" id="WP_263843404.1">
    <property type="nucleotide sequence ID" value="NZ_JALIEB010000003.1"/>
</dbReference>
<feature type="domain" description="DUF1868" evidence="2">
    <location>
        <begin position="27"/>
        <end position="135"/>
    </location>
</feature>